<dbReference type="GO" id="GO:0005524">
    <property type="term" value="F:ATP binding"/>
    <property type="evidence" value="ECO:0007669"/>
    <property type="project" value="UniProtKB-KW"/>
</dbReference>
<dbReference type="PANTHER" id="PTHR12153">
    <property type="entry name" value="SELENOPROTEIN O"/>
    <property type="match status" value="1"/>
</dbReference>
<keyword evidence="5" id="KW-0479">Metal-binding</keyword>
<keyword evidence="7" id="KW-0067">ATP-binding</keyword>
<evidence type="ECO:0000256" key="3">
    <source>
        <dbReference type="ARBA" id="ARBA00022679"/>
    </source>
</evidence>
<name>A0A7S3BUS3_9VIRI</name>
<gene>
    <name evidence="10" type="ORF">PSIN1315_LOCUS10502</name>
</gene>
<dbReference type="AlphaFoldDB" id="A0A7S3BUS3"/>
<reference evidence="10" key="1">
    <citation type="submission" date="2021-01" db="EMBL/GenBank/DDBJ databases">
        <authorList>
            <person name="Corre E."/>
            <person name="Pelletier E."/>
            <person name="Niang G."/>
            <person name="Scheremetjew M."/>
            <person name="Finn R."/>
            <person name="Kale V."/>
            <person name="Holt S."/>
            <person name="Cochrane G."/>
            <person name="Meng A."/>
            <person name="Brown T."/>
            <person name="Cohen L."/>
        </authorList>
    </citation>
    <scope>NUCLEOTIDE SEQUENCE</scope>
    <source>
        <strain evidence="10">RCC927</strain>
    </source>
</reference>
<dbReference type="InterPro" id="IPR003846">
    <property type="entry name" value="SelO"/>
</dbReference>
<keyword evidence="4" id="KW-0548">Nucleotidyltransferase</keyword>
<comment type="cofactor">
    <cofactor evidence="1">
        <name>Mg(2+)</name>
        <dbReference type="ChEBI" id="CHEBI:18420"/>
    </cofactor>
</comment>
<keyword evidence="8" id="KW-0460">Magnesium</keyword>
<keyword evidence="3" id="KW-0808">Transferase</keyword>
<evidence type="ECO:0000256" key="4">
    <source>
        <dbReference type="ARBA" id="ARBA00022695"/>
    </source>
</evidence>
<protein>
    <recommendedName>
        <fullName evidence="9">Selenoprotein O</fullName>
    </recommendedName>
</protein>
<keyword evidence="6" id="KW-0547">Nucleotide-binding</keyword>
<dbReference type="HAMAP" id="MF_00692">
    <property type="entry name" value="SelO"/>
    <property type="match status" value="1"/>
</dbReference>
<evidence type="ECO:0000256" key="7">
    <source>
        <dbReference type="ARBA" id="ARBA00022840"/>
    </source>
</evidence>
<evidence type="ECO:0000256" key="2">
    <source>
        <dbReference type="ARBA" id="ARBA00009747"/>
    </source>
</evidence>
<evidence type="ECO:0000256" key="6">
    <source>
        <dbReference type="ARBA" id="ARBA00022741"/>
    </source>
</evidence>
<evidence type="ECO:0000313" key="10">
    <source>
        <dbReference type="EMBL" id="CAE0145734.1"/>
    </source>
</evidence>
<evidence type="ECO:0000256" key="8">
    <source>
        <dbReference type="ARBA" id="ARBA00022842"/>
    </source>
</evidence>
<evidence type="ECO:0000256" key="9">
    <source>
        <dbReference type="ARBA" id="ARBA00031547"/>
    </source>
</evidence>
<evidence type="ECO:0000256" key="1">
    <source>
        <dbReference type="ARBA" id="ARBA00001946"/>
    </source>
</evidence>
<organism evidence="10">
    <name type="scientific">Prasinoderma singulare</name>
    <dbReference type="NCBI Taxonomy" id="676789"/>
    <lineage>
        <taxon>Eukaryota</taxon>
        <taxon>Viridiplantae</taxon>
        <taxon>Prasinodermophyta</taxon>
        <taxon>Prasinodermophyceae</taxon>
        <taxon>Prasinodermales</taxon>
        <taxon>Prasinodermaceae</taxon>
        <taxon>Prasinoderma</taxon>
    </lineage>
</organism>
<dbReference type="GO" id="GO:0016779">
    <property type="term" value="F:nucleotidyltransferase activity"/>
    <property type="evidence" value="ECO:0007669"/>
    <property type="project" value="UniProtKB-KW"/>
</dbReference>
<dbReference type="PANTHER" id="PTHR12153:SF15">
    <property type="entry name" value="PROTEIN ADENYLYLTRANSFERASE SELO, MITOCHONDRIAL"/>
    <property type="match status" value="1"/>
</dbReference>
<dbReference type="GO" id="GO:0046872">
    <property type="term" value="F:metal ion binding"/>
    <property type="evidence" value="ECO:0007669"/>
    <property type="project" value="UniProtKB-KW"/>
</dbReference>
<comment type="similarity">
    <text evidence="2">Belongs to the SELO family.</text>
</comment>
<accession>A0A7S3BUS3</accession>
<sequence length="663" mass="71453">MCQGSVPPPGEATGAEALFGQLKWDNRSLAALPTGAAEGPSRGVCFSRAAPEPLEAPKLVACSAQALELLGVPHGAAAALERAAGVDGGNESDDQLLGEVASLLSGTRLLPGAAPAAHCYCGHQFGHFSGQLGDGATMYLGECLNARGERWELQFKGAGPTLYSRRGDGRKVLRSSIREFLCSEHMHALGVPTTRAASLTTSDTRVARDKKYDGDVTMERASVITRVAPTFLRFGSFEIFRKRDPVTGMEGPSVGLESELLPVMLDYVAESFFPDMVAQHGGAGNKPAVYAAMLREVSERTGRLVAAWQCVGWCHGVLNTDNMSILGLTIDYGPFGFMDRFDPAYVCNASDSGGRYEYQSQPRVCEWNCRKLAEAWGPALEGDVSEHADAAATAFTDAFEAEYLRRMRLKLGLLASEDDEADLALAESFLDAMAASGADFTNAFRVLAQVPAPAAGEPEAPSEAHVAPLLGVCASAEAMARAAKPSLPEERLQMLLQVEQQNPGILQARLGVTPEYILGELRRHEYHAKLLERSDADKAAEDSRIWTKWLKRYLERLQRDAESARDGAAASAHAVKRREAMLAANPRFILRNYVAEECIRRAEQGDYAAVGELLERLRRPYDEPSVAGSESESAPAPAGAYCTLSKLKLDSMPPAWAETLAVS</sequence>
<proteinExistence type="inferred from homology"/>
<evidence type="ECO:0000256" key="5">
    <source>
        <dbReference type="ARBA" id="ARBA00022723"/>
    </source>
</evidence>
<dbReference type="EMBL" id="HBHY01016227">
    <property type="protein sequence ID" value="CAE0145734.1"/>
    <property type="molecule type" value="Transcribed_RNA"/>
</dbReference>
<dbReference type="Pfam" id="PF02696">
    <property type="entry name" value="SelO"/>
    <property type="match status" value="1"/>
</dbReference>